<evidence type="ECO:0000313" key="1">
    <source>
        <dbReference type="EMBL" id="KAI3744317.1"/>
    </source>
</evidence>
<evidence type="ECO:0000313" key="2">
    <source>
        <dbReference type="Proteomes" id="UP001056120"/>
    </source>
</evidence>
<protein>
    <submittedName>
        <fullName evidence="1">Uncharacterized protein</fullName>
    </submittedName>
</protein>
<reference evidence="1 2" key="2">
    <citation type="journal article" date="2022" name="Mol. Ecol. Resour.">
        <title>The genomes of chicory, endive, great burdock and yacon provide insights into Asteraceae paleo-polyploidization history and plant inulin production.</title>
        <authorList>
            <person name="Fan W."/>
            <person name="Wang S."/>
            <person name="Wang H."/>
            <person name="Wang A."/>
            <person name="Jiang F."/>
            <person name="Liu H."/>
            <person name="Zhao H."/>
            <person name="Xu D."/>
            <person name="Zhang Y."/>
        </authorList>
    </citation>
    <scope>NUCLEOTIDE SEQUENCE [LARGE SCALE GENOMIC DNA]</scope>
    <source>
        <strain evidence="2">cv. Yunnan</strain>
        <tissue evidence="1">Leaves</tissue>
    </source>
</reference>
<name>A0ACB9DCQ1_9ASTR</name>
<comment type="caution">
    <text evidence="1">The sequence shown here is derived from an EMBL/GenBank/DDBJ whole genome shotgun (WGS) entry which is preliminary data.</text>
</comment>
<accession>A0ACB9DCQ1</accession>
<gene>
    <name evidence="1" type="ORF">L1987_57396</name>
</gene>
<keyword evidence="2" id="KW-1185">Reference proteome</keyword>
<dbReference type="EMBL" id="CM042036">
    <property type="protein sequence ID" value="KAI3744317.1"/>
    <property type="molecule type" value="Genomic_DNA"/>
</dbReference>
<proteinExistence type="predicted"/>
<reference evidence="2" key="1">
    <citation type="journal article" date="2022" name="Mol. Ecol. Resour.">
        <title>The genomes of chicory, endive, great burdock and yacon provide insights into Asteraceae palaeo-polyploidization history and plant inulin production.</title>
        <authorList>
            <person name="Fan W."/>
            <person name="Wang S."/>
            <person name="Wang H."/>
            <person name="Wang A."/>
            <person name="Jiang F."/>
            <person name="Liu H."/>
            <person name="Zhao H."/>
            <person name="Xu D."/>
            <person name="Zhang Y."/>
        </authorList>
    </citation>
    <scope>NUCLEOTIDE SEQUENCE [LARGE SCALE GENOMIC DNA]</scope>
    <source>
        <strain evidence="2">cv. Yunnan</strain>
    </source>
</reference>
<dbReference type="Proteomes" id="UP001056120">
    <property type="component" value="Linkage Group LG19"/>
</dbReference>
<sequence>MRSKEERFQSTIYLHSSTTKDSRSEIEDFDRAIAISLAEGKENMQLIKCLKILSIDDFLLKEDEHLAKALLGSLKLEPLHWNRNMNQNRNVHQPISFPHSTIFGICVGCKNVIGHGRVLRCMVAVWHPECLKCHASNLPIHDYEFLLSGNYAYHKSCYKENHHQRCDVGHHFINVNK</sequence>
<organism evidence="1 2">
    <name type="scientific">Smallanthus sonchifolius</name>
    <dbReference type="NCBI Taxonomy" id="185202"/>
    <lineage>
        <taxon>Eukaryota</taxon>
        <taxon>Viridiplantae</taxon>
        <taxon>Streptophyta</taxon>
        <taxon>Embryophyta</taxon>
        <taxon>Tracheophyta</taxon>
        <taxon>Spermatophyta</taxon>
        <taxon>Magnoliopsida</taxon>
        <taxon>eudicotyledons</taxon>
        <taxon>Gunneridae</taxon>
        <taxon>Pentapetalae</taxon>
        <taxon>asterids</taxon>
        <taxon>campanulids</taxon>
        <taxon>Asterales</taxon>
        <taxon>Asteraceae</taxon>
        <taxon>Asteroideae</taxon>
        <taxon>Heliantheae alliance</taxon>
        <taxon>Millerieae</taxon>
        <taxon>Smallanthus</taxon>
    </lineage>
</organism>